<evidence type="ECO:0000313" key="2">
    <source>
        <dbReference type="EMBL" id="WNH11373.1"/>
    </source>
</evidence>
<keyword evidence="1" id="KW-0472">Membrane</keyword>
<organism evidence="2 3">
    <name type="scientific">Thalassobellus suaedae</name>
    <dbReference type="NCBI Taxonomy" id="3074124"/>
    <lineage>
        <taxon>Bacteria</taxon>
        <taxon>Pseudomonadati</taxon>
        <taxon>Bacteroidota</taxon>
        <taxon>Flavobacteriia</taxon>
        <taxon>Flavobacteriales</taxon>
        <taxon>Flavobacteriaceae</taxon>
        <taxon>Thalassobellus</taxon>
    </lineage>
</organism>
<feature type="transmembrane region" description="Helical" evidence="1">
    <location>
        <begin position="123"/>
        <end position="143"/>
    </location>
</feature>
<evidence type="ECO:0000313" key="3">
    <source>
        <dbReference type="Proteomes" id="UP001303407"/>
    </source>
</evidence>
<dbReference type="EMBL" id="CP134536">
    <property type="protein sequence ID" value="WNH11373.1"/>
    <property type="molecule type" value="Genomic_DNA"/>
</dbReference>
<accession>A0ABY9XZX3</accession>
<feature type="transmembrane region" description="Helical" evidence="1">
    <location>
        <begin position="155"/>
        <end position="174"/>
    </location>
</feature>
<feature type="transmembrane region" description="Helical" evidence="1">
    <location>
        <begin position="194"/>
        <end position="215"/>
    </location>
</feature>
<sequence length="232" mass="27582">MTKKGLSTKQKYQHILLIIVRTLIPVFAILFVTRFIYKYLNNKFPSDYGTEFWDNHIWFILHITGGSLVIILGSLQFSTFLRRKFMPYHRIAGKIYIWSSIISIFTLYIILQKCTNCEPGWTSKFFVGTLWLIFTLSAWWTVLHKNIKSHRQFMTRSFVCASYFVIVRILDTVGDTNILPFIKDPIVRYVDGDWLSWLVPLFIVEFYQSWWPAIYQPKLKKQTKKNLMPTKN</sequence>
<dbReference type="RefSeq" id="WP_415861352.1">
    <property type="nucleotide sequence ID" value="NZ_CP134536.1"/>
</dbReference>
<dbReference type="InterPro" id="IPR018750">
    <property type="entry name" value="DUF2306_membrane"/>
</dbReference>
<protein>
    <submittedName>
        <fullName evidence="2">DUF2306 domain-containing protein</fullName>
    </submittedName>
</protein>
<reference evidence="2 3" key="1">
    <citation type="submission" date="2023-09" db="EMBL/GenBank/DDBJ databases">
        <title>Thalassobella suaedae gen. nov., sp. nov., a marine bacterium of the family Flavobacteriaceae isolated from a halophyte Suaeda japonica.</title>
        <authorList>
            <person name="Lee S.Y."/>
            <person name="Hwang C.Y."/>
        </authorList>
    </citation>
    <scope>NUCLEOTIDE SEQUENCE [LARGE SCALE GENOMIC DNA]</scope>
    <source>
        <strain evidence="2 3">HL-DH10</strain>
    </source>
</reference>
<dbReference type="Proteomes" id="UP001303407">
    <property type="component" value="Chromosome"/>
</dbReference>
<proteinExistence type="predicted"/>
<feature type="transmembrane region" description="Helical" evidence="1">
    <location>
        <begin position="12"/>
        <end position="37"/>
    </location>
</feature>
<gene>
    <name evidence="2" type="ORF">RHP49_10690</name>
</gene>
<feature type="transmembrane region" description="Helical" evidence="1">
    <location>
        <begin position="95"/>
        <end position="111"/>
    </location>
</feature>
<keyword evidence="1" id="KW-0812">Transmembrane</keyword>
<keyword evidence="3" id="KW-1185">Reference proteome</keyword>
<dbReference type="Pfam" id="PF10067">
    <property type="entry name" value="DUF2306"/>
    <property type="match status" value="1"/>
</dbReference>
<evidence type="ECO:0000256" key="1">
    <source>
        <dbReference type="SAM" id="Phobius"/>
    </source>
</evidence>
<name>A0ABY9XZX3_9FLAO</name>
<feature type="transmembrane region" description="Helical" evidence="1">
    <location>
        <begin position="57"/>
        <end position="75"/>
    </location>
</feature>
<keyword evidence="1" id="KW-1133">Transmembrane helix</keyword>